<dbReference type="OrthoDB" id="1652026at2"/>
<dbReference type="AlphaFoldDB" id="A0A3D8PY53"/>
<dbReference type="EMBL" id="PIOC01000010">
    <property type="protein sequence ID" value="RDW20251.1"/>
    <property type="molecule type" value="Genomic_DNA"/>
</dbReference>
<proteinExistence type="predicted"/>
<sequence length="79" mass="9193">MNNQGQEKFLNFILERVKEDKKDEAREILTANFRKQVGGTFTQNDIQQFLPKMNSLLKPEKIEEVKEIVKQFAGNHGTN</sequence>
<organism evidence="1 2">
    <name type="scientific">Oceanobacillus arenosus</name>
    <dbReference type="NCBI Taxonomy" id="1229153"/>
    <lineage>
        <taxon>Bacteria</taxon>
        <taxon>Bacillati</taxon>
        <taxon>Bacillota</taxon>
        <taxon>Bacilli</taxon>
        <taxon>Bacillales</taxon>
        <taxon>Bacillaceae</taxon>
        <taxon>Oceanobacillus</taxon>
    </lineage>
</organism>
<protein>
    <submittedName>
        <fullName evidence="1">Uncharacterized protein</fullName>
    </submittedName>
</protein>
<gene>
    <name evidence="1" type="ORF">CWR48_05990</name>
</gene>
<comment type="caution">
    <text evidence="1">The sequence shown here is derived from an EMBL/GenBank/DDBJ whole genome shotgun (WGS) entry which is preliminary data.</text>
</comment>
<accession>A0A3D8PY53</accession>
<evidence type="ECO:0000313" key="1">
    <source>
        <dbReference type="EMBL" id="RDW20251.1"/>
    </source>
</evidence>
<evidence type="ECO:0000313" key="2">
    <source>
        <dbReference type="Proteomes" id="UP000257143"/>
    </source>
</evidence>
<dbReference type="Proteomes" id="UP000257143">
    <property type="component" value="Unassembled WGS sequence"/>
</dbReference>
<dbReference type="RefSeq" id="WP_115772329.1">
    <property type="nucleotide sequence ID" value="NZ_PIOC01000010.1"/>
</dbReference>
<keyword evidence="2" id="KW-1185">Reference proteome</keyword>
<name>A0A3D8PY53_9BACI</name>
<reference evidence="2" key="1">
    <citation type="submission" date="2017-11" db="EMBL/GenBank/DDBJ databases">
        <authorList>
            <person name="Zhu W."/>
        </authorList>
    </citation>
    <scope>NUCLEOTIDE SEQUENCE [LARGE SCALE GENOMIC DNA]</scope>
    <source>
        <strain evidence="2">CAU 1183</strain>
    </source>
</reference>